<dbReference type="PANTHER" id="PTHR10188:SF6">
    <property type="entry name" value="N(4)-(BETA-N-ACETYLGLUCOSAMINYL)-L-ASPARAGINASE"/>
    <property type="match status" value="1"/>
</dbReference>
<organism evidence="1 2">
    <name type="scientific">Sphingomonas cynarae</name>
    <dbReference type="NCBI Taxonomy" id="930197"/>
    <lineage>
        <taxon>Bacteria</taxon>
        <taxon>Pseudomonadati</taxon>
        <taxon>Pseudomonadota</taxon>
        <taxon>Alphaproteobacteria</taxon>
        <taxon>Sphingomonadales</taxon>
        <taxon>Sphingomonadaceae</taxon>
        <taxon>Sphingomonas</taxon>
    </lineage>
</organism>
<dbReference type="EMBL" id="BAABBF010000012">
    <property type="protein sequence ID" value="GAA3723784.1"/>
    <property type="molecule type" value="Genomic_DNA"/>
</dbReference>
<dbReference type="InterPro" id="IPR029055">
    <property type="entry name" value="Ntn_hydrolases_N"/>
</dbReference>
<reference evidence="2" key="1">
    <citation type="journal article" date="2019" name="Int. J. Syst. Evol. Microbiol.">
        <title>The Global Catalogue of Microorganisms (GCM) 10K type strain sequencing project: providing services to taxonomists for standard genome sequencing and annotation.</title>
        <authorList>
            <consortium name="The Broad Institute Genomics Platform"/>
            <consortium name="The Broad Institute Genome Sequencing Center for Infectious Disease"/>
            <person name="Wu L."/>
            <person name="Ma J."/>
        </authorList>
    </citation>
    <scope>NUCLEOTIDE SEQUENCE [LARGE SCALE GENOMIC DNA]</scope>
    <source>
        <strain evidence="2">JCM 17498</strain>
    </source>
</reference>
<sequence>MTDTAGWTLVIHGGSGIIERGRLAPEADAGARAALHAALNAGSAILSAGGAAIDAVQAAIEVLEDDPHFNAGRGAALTFEGGVELDAAIMEGTGRRAGAVAGVTTVRNPVTLARAVMDHSPHVLLAGAGAERFADERAVARADADWFVLPARRRQLESMRADADWFDVDMKYGTVGAVARDAGGHVAAATSTGGVTGKRWGRIGDSPLIGAGTYADDRSVAVSATGSGEFFIREGAGHEIGARVRLLGETVQQAADTVMAGVKALGGTGGVIVAGADGTTGWSITTPGMYRAKATEGGERIVSIYGDEA</sequence>
<evidence type="ECO:0000313" key="1">
    <source>
        <dbReference type="EMBL" id="GAA3723784.1"/>
    </source>
</evidence>
<accession>A0ABP7ERZ2</accession>
<name>A0ABP7ERZ2_9SPHN</name>
<protein>
    <submittedName>
        <fullName evidence="1">Isoaspartyl peptidase/L-asparaginase</fullName>
    </submittedName>
</protein>
<dbReference type="InterPro" id="IPR000246">
    <property type="entry name" value="Peptidase_T2"/>
</dbReference>
<dbReference type="SUPFAM" id="SSF56235">
    <property type="entry name" value="N-terminal nucleophile aminohydrolases (Ntn hydrolases)"/>
    <property type="match status" value="1"/>
</dbReference>
<dbReference type="CDD" id="cd04701">
    <property type="entry name" value="Asparaginase_2"/>
    <property type="match status" value="1"/>
</dbReference>
<dbReference type="PANTHER" id="PTHR10188">
    <property type="entry name" value="L-ASPARAGINASE"/>
    <property type="match status" value="1"/>
</dbReference>
<dbReference type="Proteomes" id="UP001500523">
    <property type="component" value="Unassembled WGS sequence"/>
</dbReference>
<dbReference type="Gene3D" id="3.60.20.30">
    <property type="entry name" value="(Glycosyl)asparaginase"/>
    <property type="match status" value="1"/>
</dbReference>
<comment type="caution">
    <text evidence="1">The sequence shown here is derived from an EMBL/GenBank/DDBJ whole genome shotgun (WGS) entry which is preliminary data.</text>
</comment>
<evidence type="ECO:0000313" key="2">
    <source>
        <dbReference type="Proteomes" id="UP001500523"/>
    </source>
</evidence>
<dbReference type="RefSeq" id="WP_344694667.1">
    <property type="nucleotide sequence ID" value="NZ_BAABBF010000012.1"/>
</dbReference>
<gene>
    <name evidence="1" type="ORF">GCM10022268_34980</name>
</gene>
<proteinExistence type="predicted"/>
<keyword evidence="2" id="KW-1185">Reference proteome</keyword>
<dbReference type="Pfam" id="PF01112">
    <property type="entry name" value="Asparaginase_2"/>
    <property type="match status" value="1"/>
</dbReference>